<organism evidence="2 3">
    <name type="scientific">Altererythrobacter lutimaris</name>
    <dbReference type="NCBI Taxonomy" id="2743979"/>
    <lineage>
        <taxon>Bacteria</taxon>
        <taxon>Pseudomonadati</taxon>
        <taxon>Pseudomonadota</taxon>
        <taxon>Alphaproteobacteria</taxon>
        <taxon>Sphingomonadales</taxon>
        <taxon>Erythrobacteraceae</taxon>
        <taxon>Altererythrobacter</taxon>
    </lineage>
</organism>
<reference evidence="2 3" key="1">
    <citation type="submission" date="2020-06" db="EMBL/GenBank/DDBJ databases">
        <title>Altererythrobacter lutimaris sp. nov., a marine bacterium isolated from a tidal flat.</title>
        <authorList>
            <person name="Kim D."/>
            <person name="Yoo Y."/>
            <person name="Kim J.-J."/>
        </authorList>
    </citation>
    <scope>NUCLEOTIDE SEQUENCE [LARGE SCALE GENOMIC DNA]</scope>
    <source>
        <strain evidence="2 3">JGD-16</strain>
    </source>
</reference>
<dbReference type="GO" id="GO:0016747">
    <property type="term" value="F:acyltransferase activity, transferring groups other than amino-acyl groups"/>
    <property type="evidence" value="ECO:0007669"/>
    <property type="project" value="InterPro"/>
</dbReference>
<evidence type="ECO:0000313" key="2">
    <source>
        <dbReference type="EMBL" id="NVE94189.1"/>
    </source>
</evidence>
<accession>A0A850H8S7</accession>
<dbReference type="EMBL" id="JABWTA010000001">
    <property type="protein sequence ID" value="NVE94189.1"/>
    <property type="molecule type" value="Genomic_DNA"/>
</dbReference>
<feature type="domain" description="N-acetyltransferase" evidence="1">
    <location>
        <begin position="31"/>
        <end position="189"/>
    </location>
</feature>
<dbReference type="PROSITE" id="PS51186">
    <property type="entry name" value="GNAT"/>
    <property type="match status" value="1"/>
</dbReference>
<dbReference type="SUPFAM" id="SSF55729">
    <property type="entry name" value="Acyl-CoA N-acyltransferases (Nat)"/>
    <property type="match status" value="1"/>
</dbReference>
<protein>
    <submittedName>
        <fullName evidence="2">GNAT family N-acetyltransferase</fullName>
    </submittedName>
</protein>
<evidence type="ECO:0000313" key="3">
    <source>
        <dbReference type="Proteomes" id="UP000546031"/>
    </source>
</evidence>
<proteinExistence type="predicted"/>
<dbReference type="AlphaFoldDB" id="A0A850H8S7"/>
<keyword evidence="2" id="KW-0808">Transferase</keyword>
<comment type="caution">
    <text evidence="2">The sequence shown here is derived from an EMBL/GenBank/DDBJ whole genome shotgun (WGS) entry which is preliminary data.</text>
</comment>
<dbReference type="Pfam" id="PF13302">
    <property type="entry name" value="Acetyltransf_3"/>
    <property type="match status" value="1"/>
</dbReference>
<dbReference type="InterPro" id="IPR016181">
    <property type="entry name" value="Acyl_CoA_acyltransferase"/>
</dbReference>
<dbReference type="PANTHER" id="PTHR43792:SF1">
    <property type="entry name" value="N-ACETYLTRANSFERASE DOMAIN-CONTAINING PROTEIN"/>
    <property type="match status" value="1"/>
</dbReference>
<dbReference type="RefSeq" id="WP_176272493.1">
    <property type="nucleotide sequence ID" value="NZ_JABWTA010000001.1"/>
</dbReference>
<gene>
    <name evidence="2" type="ORF">HUO12_04670</name>
</gene>
<dbReference type="PANTHER" id="PTHR43792">
    <property type="entry name" value="GNAT FAMILY, PUTATIVE (AFU_ORTHOLOGUE AFUA_3G00765)-RELATED-RELATED"/>
    <property type="match status" value="1"/>
</dbReference>
<name>A0A850H8S7_9SPHN</name>
<dbReference type="InterPro" id="IPR051531">
    <property type="entry name" value="N-acetyltransferase"/>
</dbReference>
<evidence type="ECO:0000259" key="1">
    <source>
        <dbReference type="PROSITE" id="PS51186"/>
    </source>
</evidence>
<keyword evidence="3" id="KW-1185">Reference proteome</keyword>
<dbReference type="InterPro" id="IPR000182">
    <property type="entry name" value="GNAT_dom"/>
</dbReference>
<dbReference type="Proteomes" id="UP000546031">
    <property type="component" value="Unassembled WGS sequence"/>
</dbReference>
<dbReference type="Gene3D" id="3.40.630.30">
    <property type="match status" value="1"/>
</dbReference>
<sequence length="196" mass="22118">MAAEKGEGAGRAIDSLMPSDMSIPTLETERFIMRPLVRDDAAALFPTFSDPDQCRYLWDAAFEDVGTLADWLCDPDWEGRSWTAVSRDSGALVARIVAIPTSELQSEIGYTVVKEIQRGGIASECTNRLVQYLFEDEDHHRITASTDPRNIASNRVLEKLGFRREAHFLKNAKTHLGWCDEYYWALLRSEWSSQAG</sequence>